<dbReference type="CDD" id="cd19133">
    <property type="entry name" value="AKR_AKR5F1"/>
    <property type="match status" value="1"/>
</dbReference>
<accession>A0A173LPX5</accession>
<dbReference type="InterPro" id="IPR023210">
    <property type="entry name" value="NADP_OxRdtase_dom"/>
</dbReference>
<dbReference type="Gene3D" id="3.20.20.100">
    <property type="entry name" value="NADP-dependent oxidoreductase domain"/>
    <property type="match status" value="1"/>
</dbReference>
<dbReference type="PRINTS" id="PR00069">
    <property type="entry name" value="ALDKETRDTASE"/>
</dbReference>
<reference evidence="8 9" key="1">
    <citation type="submission" date="2016-06" db="EMBL/GenBank/DDBJ databases">
        <title>Complete genome sequence of a saline-alkali tolerant type strain Dietzia timorensis ID05-A0528T.</title>
        <authorList>
            <person name="Wu X."/>
        </authorList>
    </citation>
    <scope>NUCLEOTIDE SEQUENCE [LARGE SCALE GENOMIC DNA]</scope>
    <source>
        <strain evidence="8 9">ID05-A0528</strain>
    </source>
</reference>
<keyword evidence="2" id="KW-0521">NADP</keyword>
<feature type="domain" description="NADP-dependent oxidoreductase" evidence="7">
    <location>
        <begin position="24"/>
        <end position="192"/>
    </location>
</feature>
<feature type="domain" description="NADP-dependent oxidoreductase" evidence="7">
    <location>
        <begin position="202"/>
        <end position="261"/>
    </location>
</feature>
<dbReference type="AlphaFoldDB" id="A0A173LPX5"/>
<feature type="site" description="Lowers pKa of active site Tyr" evidence="6">
    <location>
        <position position="77"/>
    </location>
</feature>
<keyword evidence="9" id="KW-1185">Reference proteome</keyword>
<dbReference type="PROSITE" id="PS00798">
    <property type="entry name" value="ALDOKETO_REDUCTASE_1"/>
    <property type="match status" value="1"/>
</dbReference>
<dbReference type="Proteomes" id="UP000186104">
    <property type="component" value="Chromosome"/>
</dbReference>
<evidence type="ECO:0000256" key="6">
    <source>
        <dbReference type="PIRSR" id="PIRSR000097-3"/>
    </source>
</evidence>
<gene>
    <name evidence="8" type="ORF">BJL86_1899</name>
</gene>
<evidence type="ECO:0000256" key="2">
    <source>
        <dbReference type="ARBA" id="ARBA00022857"/>
    </source>
</evidence>
<keyword evidence="3" id="KW-0560">Oxidoreductase</keyword>
<dbReference type="KEGG" id="dtm:BJL86_1899"/>
<dbReference type="PANTHER" id="PTHR43827:SF3">
    <property type="entry name" value="NADP-DEPENDENT OXIDOREDUCTASE DOMAIN-CONTAINING PROTEIN"/>
    <property type="match status" value="1"/>
</dbReference>
<dbReference type="PIRSF" id="PIRSF000097">
    <property type="entry name" value="AKR"/>
    <property type="match status" value="1"/>
</dbReference>
<proteinExistence type="inferred from homology"/>
<dbReference type="InterPro" id="IPR020471">
    <property type="entry name" value="AKR"/>
</dbReference>
<dbReference type="FunFam" id="3.20.20.100:FF:000015">
    <property type="entry name" value="Oxidoreductase, aldo/keto reductase family"/>
    <property type="match status" value="1"/>
</dbReference>
<dbReference type="Pfam" id="PF00248">
    <property type="entry name" value="Aldo_ket_red"/>
    <property type="match status" value="2"/>
</dbReference>
<evidence type="ECO:0000313" key="8">
    <source>
        <dbReference type="EMBL" id="ANI92670.1"/>
    </source>
</evidence>
<dbReference type="STRING" id="499555.BJL86_1899"/>
<dbReference type="PANTHER" id="PTHR43827">
    <property type="entry name" value="2,5-DIKETO-D-GLUCONIC ACID REDUCTASE"/>
    <property type="match status" value="1"/>
</dbReference>
<feature type="active site" description="Proton donor" evidence="4">
    <location>
        <position position="52"/>
    </location>
</feature>
<name>A0A173LPX5_9ACTN</name>
<feature type="binding site" evidence="5">
    <location>
        <position position="110"/>
    </location>
    <ligand>
        <name>substrate</name>
    </ligand>
</feature>
<dbReference type="EMBL" id="CP015961">
    <property type="protein sequence ID" value="ANI92670.1"/>
    <property type="molecule type" value="Genomic_DNA"/>
</dbReference>
<evidence type="ECO:0000256" key="1">
    <source>
        <dbReference type="ARBA" id="ARBA00007905"/>
    </source>
</evidence>
<evidence type="ECO:0000313" key="9">
    <source>
        <dbReference type="Proteomes" id="UP000186104"/>
    </source>
</evidence>
<organism evidence="8 9">
    <name type="scientific">Dietzia timorensis</name>
    <dbReference type="NCBI Taxonomy" id="499555"/>
    <lineage>
        <taxon>Bacteria</taxon>
        <taxon>Bacillati</taxon>
        <taxon>Actinomycetota</taxon>
        <taxon>Actinomycetes</taxon>
        <taxon>Mycobacteriales</taxon>
        <taxon>Dietziaceae</taxon>
        <taxon>Dietzia</taxon>
    </lineage>
</organism>
<evidence type="ECO:0000256" key="3">
    <source>
        <dbReference type="ARBA" id="ARBA00023002"/>
    </source>
</evidence>
<sequence>MTTNIPTIELNNGVQMPQLGLGVFQMSDQEVLETVPKAIEAGYRLFDSASRYYNEKALGQALARADVPREELFVTTKLWFKDHGYERTKEAFQVSLDHLGLDYLDLWLIHQPFGDYYGSWRAMEELLDEGLIRAIGVSNFFDDRYADLVQHNRVVPAVNQRETYPFNQQIATEELLAKHGTVLQAWGPLGQGDPEILGHPGLAEIAAAHGLSVPQVILRWHVQRGIALVAKSTRAERLAQNAAVFDFALTEEEMSRIAAIDRQQSSMDFDHRDPRMLDLLLTLD</sequence>
<protein>
    <submittedName>
        <fullName evidence="8">Prostaglandin F synthase</fullName>
    </submittedName>
</protein>
<evidence type="ECO:0000256" key="5">
    <source>
        <dbReference type="PIRSR" id="PIRSR000097-2"/>
    </source>
</evidence>
<dbReference type="InterPro" id="IPR036812">
    <property type="entry name" value="NAD(P)_OxRdtase_dom_sf"/>
</dbReference>
<dbReference type="InterPro" id="IPR018170">
    <property type="entry name" value="Aldo/ket_reductase_CS"/>
</dbReference>
<dbReference type="SUPFAM" id="SSF51430">
    <property type="entry name" value="NAD(P)-linked oxidoreductase"/>
    <property type="match status" value="1"/>
</dbReference>
<dbReference type="PROSITE" id="PS00062">
    <property type="entry name" value="ALDOKETO_REDUCTASE_2"/>
    <property type="match status" value="1"/>
</dbReference>
<dbReference type="RefSeq" id="WP_231887276.1">
    <property type="nucleotide sequence ID" value="NZ_CP015961.1"/>
</dbReference>
<dbReference type="GO" id="GO:0016616">
    <property type="term" value="F:oxidoreductase activity, acting on the CH-OH group of donors, NAD or NADP as acceptor"/>
    <property type="evidence" value="ECO:0007669"/>
    <property type="project" value="UniProtKB-ARBA"/>
</dbReference>
<comment type="similarity">
    <text evidence="1">Belongs to the aldo/keto reductase family.</text>
</comment>
<evidence type="ECO:0000259" key="7">
    <source>
        <dbReference type="Pfam" id="PF00248"/>
    </source>
</evidence>
<evidence type="ECO:0000256" key="4">
    <source>
        <dbReference type="PIRSR" id="PIRSR000097-1"/>
    </source>
</evidence>